<evidence type="ECO:0000313" key="1">
    <source>
        <dbReference type="EMBL" id="BDI15198.1"/>
    </source>
</evidence>
<gene>
    <name evidence="1" type="ORF">ANSO36C_10000</name>
</gene>
<name>A0ABN6Q1G9_NOSCO</name>
<dbReference type="RefSeq" id="WP_251958645.1">
    <property type="nucleotide sequence ID" value="NZ_AP025732.1"/>
</dbReference>
<accession>A0ABN6Q1G9</accession>
<proteinExistence type="predicted"/>
<organism evidence="1 2">
    <name type="scientific">Nostoc cf. commune SO-36</name>
    <dbReference type="NCBI Taxonomy" id="449208"/>
    <lineage>
        <taxon>Bacteria</taxon>
        <taxon>Bacillati</taxon>
        <taxon>Cyanobacteriota</taxon>
        <taxon>Cyanophyceae</taxon>
        <taxon>Nostocales</taxon>
        <taxon>Nostocaceae</taxon>
        <taxon>Nostoc</taxon>
    </lineage>
</organism>
<dbReference type="EMBL" id="AP025732">
    <property type="protein sequence ID" value="BDI15198.1"/>
    <property type="molecule type" value="Genomic_DNA"/>
</dbReference>
<sequence length="128" mass="14723">MISPPNNPNSDDSQLDPLTFLSMVINREDAPQILNKSVEFVAWISYIQQDQAEAVRRKKAEAEAQQKIESEAKARKILMAIIIEHAKSQGLDPYKDLDNLQCKSYKQLCTYVKWRFPELSNRIPLYPG</sequence>
<dbReference type="Proteomes" id="UP001055453">
    <property type="component" value="Chromosome"/>
</dbReference>
<reference evidence="1" key="1">
    <citation type="submission" date="2022-04" db="EMBL/GenBank/DDBJ databases">
        <title>Complete genome sequence of a cyanobacterium, Nostoc sp. SO-36, isolated in Antarctica.</title>
        <authorList>
            <person name="Kanesaki Y."/>
            <person name="Effendi D."/>
            <person name="Sakamoto T."/>
            <person name="Ohtani S."/>
            <person name="Awai K."/>
        </authorList>
    </citation>
    <scope>NUCLEOTIDE SEQUENCE</scope>
    <source>
        <strain evidence="1">SO-36</strain>
    </source>
</reference>
<keyword evidence="2" id="KW-1185">Reference proteome</keyword>
<evidence type="ECO:0000313" key="2">
    <source>
        <dbReference type="Proteomes" id="UP001055453"/>
    </source>
</evidence>
<protein>
    <submittedName>
        <fullName evidence="1">Uncharacterized protein</fullName>
    </submittedName>
</protein>